<dbReference type="InterPro" id="IPR035921">
    <property type="entry name" value="F/V-ATP_Csub_sf"/>
</dbReference>
<dbReference type="InterPro" id="IPR000454">
    <property type="entry name" value="ATP_synth_F0_csu"/>
</dbReference>
<evidence type="ECO:0000256" key="5">
    <source>
        <dbReference type="ARBA" id="ARBA00023136"/>
    </source>
</evidence>
<dbReference type="Pfam" id="PF00137">
    <property type="entry name" value="ATP-synt_C"/>
    <property type="match status" value="1"/>
</dbReference>
<keyword evidence="6" id="KW-0375">Hydrogen ion transport</keyword>
<accession>A0ABR0MPJ2</accession>
<evidence type="ECO:0000256" key="3">
    <source>
        <dbReference type="ARBA" id="ARBA00022692"/>
    </source>
</evidence>
<evidence type="ECO:0000256" key="6">
    <source>
        <dbReference type="RuleBase" id="RU004221"/>
    </source>
</evidence>
<dbReference type="Gene3D" id="1.20.20.10">
    <property type="entry name" value="F1F0 ATP synthase subunit C"/>
    <property type="match status" value="1"/>
</dbReference>
<comment type="subcellular location">
    <subcellularLocation>
        <location evidence="1">Membrane</location>
        <topology evidence="1">Multi-pass membrane protein</topology>
    </subcellularLocation>
</comment>
<gene>
    <name evidence="9" type="ORF">PVK06_043183</name>
</gene>
<name>A0ABR0MPJ2_GOSAR</name>
<keyword evidence="6" id="KW-0446">Lipid-binding</keyword>
<feature type="domain" description="V-ATPase proteolipid subunit C-like" evidence="8">
    <location>
        <begin position="11"/>
        <end position="48"/>
    </location>
</feature>
<keyword evidence="6" id="KW-0813">Transport</keyword>
<feature type="chain" id="PRO_5047010285" description="V-ATPase proteolipid subunit C-like domain-containing protein" evidence="7">
    <location>
        <begin position="19"/>
        <end position="55"/>
    </location>
</feature>
<dbReference type="EMBL" id="JARKNE010000012">
    <property type="protein sequence ID" value="KAK5775310.1"/>
    <property type="molecule type" value="Genomic_DNA"/>
</dbReference>
<evidence type="ECO:0000313" key="9">
    <source>
        <dbReference type="EMBL" id="KAK5775310.1"/>
    </source>
</evidence>
<proteinExistence type="inferred from homology"/>
<dbReference type="PRINTS" id="PR00124">
    <property type="entry name" value="ATPASEC"/>
</dbReference>
<evidence type="ECO:0000256" key="1">
    <source>
        <dbReference type="ARBA" id="ARBA00004141"/>
    </source>
</evidence>
<keyword evidence="7" id="KW-0732">Signal</keyword>
<reference evidence="9 10" key="1">
    <citation type="submission" date="2023-03" db="EMBL/GenBank/DDBJ databases">
        <title>WGS of Gossypium arboreum.</title>
        <authorList>
            <person name="Yu D."/>
        </authorList>
    </citation>
    <scope>NUCLEOTIDE SEQUENCE [LARGE SCALE GENOMIC DNA]</scope>
    <source>
        <tissue evidence="9">Leaf</tissue>
    </source>
</reference>
<dbReference type="InterPro" id="IPR002379">
    <property type="entry name" value="ATPase_proteolipid_c-like_dom"/>
</dbReference>
<keyword evidence="6" id="KW-0406">Ion transport</keyword>
<comment type="similarity">
    <text evidence="2 6">Belongs to the ATPase C chain family.</text>
</comment>
<keyword evidence="4" id="KW-1133">Transmembrane helix</keyword>
<dbReference type="InterPro" id="IPR038662">
    <property type="entry name" value="ATP_synth_F0_csu_sf"/>
</dbReference>
<feature type="signal peptide" evidence="7">
    <location>
        <begin position="1"/>
        <end position="18"/>
    </location>
</feature>
<keyword evidence="10" id="KW-1185">Reference proteome</keyword>
<evidence type="ECO:0000256" key="2">
    <source>
        <dbReference type="ARBA" id="ARBA00006704"/>
    </source>
</evidence>
<keyword evidence="5" id="KW-0472">Membrane</keyword>
<protein>
    <recommendedName>
        <fullName evidence="8">V-ATPase proteolipid subunit C-like domain-containing protein</fullName>
    </recommendedName>
</protein>
<organism evidence="9 10">
    <name type="scientific">Gossypium arboreum</name>
    <name type="common">Tree cotton</name>
    <name type="synonym">Gossypium nanking</name>
    <dbReference type="NCBI Taxonomy" id="29729"/>
    <lineage>
        <taxon>Eukaryota</taxon>
        <taxon>Viridiplantae</taxon>
        <taxon>Streptophyta</taxon>
        <taxon>Embryophyta</taxon>
        <taxon>Tracheophyta</taxon>
        <taxon>Spermatophyta</taxon>
        <taxon>Magnoliopsida</taxon>
        <taxon>eudicotyledons</taxon>
        <taxon>Gunneridae</taxon>
        <taxon>Pentapetalae</taxon>
        <taxon>rosids</taxon>
        <taxon>malvids</taxon>
        <taxon>Malvales</taxon>
        <taxon>Malvaceae</taxon>
        <taxon>Malvoideae</taxon>
        <taxon>Gossypium</taxon>
    </lineage>
</organism>
<evidence type="ECO:0000256" key="4">
    <source>
        <dbReference type="ARBA" id="ARBA00022989"/>
    </source>
</evidence>
<dbReference type="Proteomes" id="UP001358586">
    <property type="component" value="Chromosome 12"/>
</dbReference>
<sequence>MNPLVFGAFVIATGLAVGLSLIGPGVGQGTIAGQAIEGITRQPEAKGKIQVTNSK</sequence>
<evidence type="ECO:0000313" key="10">
    <source>
        <dbReference type="Proteomes" id="UP001358586"/>
    </source>
</evidence>
<keyword evidence="3" id="KW-0812">Transmembrane</keyword>
<evidence type="ECO:0000259" key="8">
    <source>
        <dbReference type="Pfam" id="PF00137"/>
    </source>
</evidence>
<evidence type="ECO:0000256" key="7">
    <source>
        <dbReference type="SAM" id="SignalP"/>
    </source>
</evidence>
<dbReference type="SUPFAM" id="SSF81333">
    <property type="entry name" value="F1F0 ATP synthase subunit C"/>
    <property type="match status" value="1"/>
</dbReference>
<comment type="caution">
    <text evidence="9">The sequence shown here is derived from an EMBL/GenBank/DDBJ whole genome shotgun (WGS) entry which is preliminary data.</text>
</comment>